<keyword evidence="1" id="KW-0472">Membrane</keyword>
<keyword evidence="1" id="KW-0812">Transmembrane</keyword>
<dbReference type="PANTHER" id="PTHR12242:SF49">
    <property type="entry name" value="HEADBUTT, ISOFORM E"/>
    <property type="match status" value="1"/>
</dbReference>
<organism evidence="2 3">
    <name type="scientific">Polypedilum vanderplanki</name>
    <name type="common">Sleeping chironomid midge</name>
    <dbReference type="NCBI Taxonomy" id="319348"/>
    <lineage>
        <taxon>Eukaryota</taxon>
        <taxon>Metazoa</taxon>
        <taxon>Ecdysozoa</taxon>
        <taxon>Arthropoda</taxon>
        <taxon>Hexapoda</taxon>
        <taxon>Insecta</taxon>
        <taxon>Pterygota</taxon>
        <taxon>Neoptera</taxon>
        <taxon>Endopterygota</taxon>
        <taxon>Diptera</taxon>
        <taxon>Nematocera</taxon>
        <taxon>Chironomoidea</taxon>
        <taxon>Chironomidae</taxon>
        <taxon>Chironominae</taxon>
        <taxon>Polypedilum</taxon>
        <taxon>Polypedilum</taxon>
    </lineage>
</organism>
<dbReference type="Pfam" id="PF21534">
    <property type="entry name" value="Rost"/>
    <property type="match status" value="1"/>
</dbReference>
<reference evidence="2" key="1">
    <citation type="submission" date="2021-03" db="EMBL/GenBank/DDBJ databases">
        <title>Chromosome level genome of the anhydrobiotic midge Polypedilum vanderplanki.</title>
        <authorList>
            <person name="Yoshida Y."/>
            <person name="Kikawada T."/>
            <person name="Gusev O."/>
        </authorList>
    </citation>
    <scope>NUCLEOTIDE SEQUENCE</scope>
    <source>
        <strain evidence="2">NIAS01</strain>
        <tissue evidence="2">Whole body or cell culture</tissue>
    </source>
</reference>
<dbReference type="Proteomes" id="UP001107558">
    <property type="component" value="Chromosome 2"/>
</dbReference>
<keyword evidence="1" id="KW-1133">Transmembrane helix</keyword>
<sequence length="208" mass="24207">MINQVIAAILVIQYHQNRMPIPDKMTLLMKIYWFFSISTTMYAILISMIYWGVLFKQDNNVIDLNNILIHGTNSLLLVIDIFIVKHRSNVSQFIWPLFCGIAYLILLTWFYTVVLGGFNRRGQNYIYPILNWNDKPLQAFYAAIGVTVSGAIIHTIIVFLQNVRVFIHKKLYHQKYKFVSNSNSSTRNDLAQIEAQYDKGEAPFILTY</sequence>
<feature type="transmembrane region" description="Helical" evidence="1">
    <location>
        <begin position="138"/>
        <end position="160"/>
    </location>
</feature>
<dbReference type="OrthoDB" id="419711at2759"/>
<feature type="transmembrane region" description="Helical" evidence="1">
    <location>
        <begin position="67"/>
        <end position="84"/>
    </location>
</feature>
<dbReference type="EMBL" id="JADBJN010000002">
    <property type="protein sequence ID" value="KAG5677931.1"/>
    <property type="molecule type" value="Genomic_DNA"/>
</dbReference>
<keyword evidence="3" id="KW-1185">Reference proteome</keyword>
<comment type="caution">
    <text evidence="2">The sequence shown here is derived from an EMBL/GenBank/DDBJ whole genome shotgun (WGS) entry which is preliminary data.</text>
</comment>
<feature type="transmembrane region" description="Helical" evidence="1">
    <location>
        <begin position="93"/>
        <end position="118"/>
    </location>
</feature>
<proteinExistence type="predicted"/>
<evidence type="ECO:0000256" key="1">
    <source>
        <dbReference type="SAM" id="Phobius"/>
    </source>
</evidence>
<dbReference type="PANTHER" id="PTHR12242">
    <property type="entry name" value="OS02G0130600 PROTEIN-RELATED"/>
    <property type="match status" value="1"/>
</dbReference>
<gene>
    <name evidence="2" type="ORF">PVAND_007645</name>
</gene>
<evidence type="ECO:0000313" key="3">
    <source>
        <dbReference type="Proteomes" id="UP001107558"/>
    </source>
</evidence>
<dbReference type="InterPro" id="IPR049352">
    <property type="entry name" value="Rost"/>
</dbReference>
<protein>
    <submittedName>
        <fullName evidence="2">Uncharacterized protein</fullName>
    </submittedName>
</protein>
<dbReference type="GO" id="GO:0016020">
    <property type="term" value="C:membrane"/>
    <property type="evidence" value="ECO:0007669"/>
    <property type="project" value="TreeGrafter"/>
</dbReference>
<evidence type="ECO:0000313" key="2">
    <source>
        <dbReference type="EMBL" id="KAG5677931.1"/>
    </source>
</evidence>
<name>A0A9J6C801_POLVA</name>
<feature type="transmembrane region" description="Helical" evidence="1">
    <location>
        <begin position="31"/>
        <end position="55"/>
    </location>
</feature>
<dbReference type="AlphaFoldDB" id="A0A9J6C801"/>
<accession>A0A9J6C801</accession>